<keyword evidence="4" id="KW-1185">Reference proteome</keyword>
<dbReference type="EMBL" id="BRZA01000001">
    <property type="protein sequence ID" value="GLC88017.1"/>
    <property type="molecule type" value="Genomic_DNA"/>
</dbReference>
<evidence type="ECO:0000313" key="4">
    <source>
        <dbReference type="Proteomes" id="UP001065593"/>
    </source>
</evidence>
<sequence>MWTQHFIDTERGRFEYFLAGQGEPMAITHMYMAFDTRGNLMATPFAEHYQVYLINIRNAGGSIKSDSDDQLGMKEFVKDVEAIREALQIERWAFAGHSTGGMMALQYAVTAPTSLTKIIAGCTAASKAYAGHPDSIYCAENKHFTRIVEIMDLLNSVETPQEERQQLSYEWALMSYYSEEKLQEAIRRPNSGRTVGENLHHFRKIDVRNFDLRTALTNVDVPTYVYAGRYDAQCPVEFSYEIAELIPQSQLTIFEQSNHNPYIEEEEEEKFKVFVRETV</sequence>
<protein>
    <submittedName>
        <fullName evidence="3">Proline iminopeptidase</fullName>
    </submittedName>
</protein>
<evidence type="ECO:0000256" key="1">
    <source>
        <dbReference type="ARBA" id="ARBA00022801"/>
    </source>
</evidence>
<dbReference type="InterPro" id="IPR000073">
    <property type="entry name" value="AB_hydrolase_1"/>
</dbReference>
<evidence type="ECO:0000313" key="3">
    <source>
        <dbReference type="EMBL" id="GLC88017.1"/>
    </source>
</evidence>
<dbReference type="SUPFAM" id="SSF53474">
    <property type="entry name" value="alpha/beta-Hydrolases"/>
    <property type="match status" value="1"/>
</dbReference>
<dbReference type="Proteomes" id="UP001065593">
    <property type="component" value="Unassembled WGS sequence"/>
</dbReference>
<dbReference type="Pfam" id="PF00561">
    <property type="entry name" value="Abhydrolase_1"/>
    <property type="match status" value="1"/>
</dbReference>
<dbReference type="RefSeq" id="WP_264987730.1">
    <property type="nucleotide sequence ID" value="NZ_BRZA01000001.1"/>
</dbReference>
<reference evidence="3" key="1">
    <citation type="submission" date="2022-08" db="EMBL/GenBank/DDBJ databases">
        <title>Draft genome sequence of Lysinibacillus sp. strain KH24.</title>
        <authorList>
            <person name="Kanbe H."/>
            <person name="Itoh H."/>
        </authorList>
    </citation>
    <scope>NUCLEOTIDE SEQUENCE</scope>
    <source>
        <strain evidence="3">KH24</strain>
    </source>
</reference>
<dbReference type="InterPro" id="IPR029058">
    <property type="entry name" value="AB_hydrolase_fold"/>
</dbReference>
<name>A0ABQ5NI39_9BACI</name>
<proteinExistence type="predicted"/>
<dbReference type="PANTHER" id="PTHR43798">
    <property type="entry name" value="MONOACYLGLYCEROL LIPASE"/>
    <property type="match status" value="1"/>
</dbReference>
<feature type="domain" description="AB hydrolase-1" evidence="2">
    <location>
        <begin position="41"/>
        <end position="265"/>
    </location>
</feature>
<dbReference type="InterPro" id="IPR050266">
    <property type="entry name" value="AB_hydrolase_sf"/>
</dbReference>
<evidence type="ECO:0000259" key="2">
    <source>
        <dbReference type="Pfam" id="PF00561"/>
    </source>
</evidence>
<dbReference type="Gene3D" id="6.10.140.700">
    <property type="match status" value="1"/>
</dbReference>
<comment type="caution">
    <text evidence="3">The sequence shown here is derived from an EMBL/GenBank/DDBJ whole genome shotgun (WGS) entry which is preliminary data.</text>
</comment>
<gene>
    <name evidence="3" type="ORF">LYSBPC_11440</name>
</gene>
<dbReference type="Gene3D" id="3.40.50.1820">
    <property type="entry name" value="alpha/beta hydrolase"/>
    <property type="match status" value="1"/>
</dbReference>
<accession>A0ABQ5NI39</accession>
<dbReference type="PANTHER" id="PTHR43798:SF31">
    <property type="entry name" value="AB HYDROLASE SUPERFAMILY PROTEIN YCLE"/>
    <property type="match status" value="1"/>
</dbReference>
<keyword evidence="1" id="KW-0378">Hydrolase</keyword>
<organism evidence="3 4">
    <name type="scientific">Lysinibacillus piscis</name>
    <dbReference type="NCBI Taxonomy" id="2518931"/>
    <lineage>
        <taxon>Bacteria</taxon>
        <taxon>Bacillati</taxon>
        <taxon>Bacillota</taxon>
        <taxon>Bacilli</taxon>
        <taxon>Bacillales</taxon>
        <taxon>Bacillaceae</taxon>
        <taxon>Lysinibacillus</taxon>
    </lineage>
</organism>